<dbReference type="Proteomes" id="UP001308005">
    <property type="component" value="Unassembled WGS sequence"/>
</dbReference>
<dbReference type="RefSeq" id="WP_324698137.1">
    <property type="nucleotide sequence ID" value="NZ_JAYMYJ010000152.1"/>
</dbReference>
<feature type="signal peptide" evidence="1">
    <location>
        <begin position="1"/>
        <end position="23"/>
    </location>
</feature>
<keyword evidence="3" id="KW-1185">Reference proteome</keyword>
<evidence type="ECO:0000256" key="1">
    <source>
        <dbReference type="SAM" id="SignalP"/>
    </source>
</evidence>
<organism evidence="2 3">
    <name type="scientific">Candidatus Thiothrix phosphatis</name>
    <dbReference type="NCBI Taxonomy" id="3112415"/>
    <lineage>
        <taxon>Bacteria</taxon>
        <taxon>Pseudomonadati</taxon>
        <taxon>Pseudomonadota</taxon>
        <taxon>Gammaproteobacteria</taxon>
        <taxon>Thiotrichales</taxon>
        <taxon>Thiotrichaceae</taxon>
        <taxon>Thiothrix</taxon>
    </lineage>
</organism>
<comment type="caution">
    <text evidence="2">The sequence shown here is derived from an EMBL/GenBank/DDBJ whole genome shotgun (WGS) entry which is preliminary data.</text>
</comment>
<protein>
    <submittedName>
        <fullName evidence="2">Uncharacterized protein</fullName>
    </submittedName>
</protein>
<proteinExistence type="predicted"/>
<accession>A0ABU6D4T5</accession>
<evidence type="ECO:0000313" key="3">
    <source>
        <dbReference type="Proteomes" id="UP001308005"/>
    </source>
</evidence>
<name>A0ABU6D4T5_9GAMM</name>
<feature type="chain" id="PRO_5046158801" evidence="1">
    <location>
        <begin position="24"/>
        <end position="277"/>
    </location>
</feature>
<reference evidence="3" key="1">
    <citation type="submission" date="2023-07" db="EMBL/GenBank/DDBJ databases">
        <title>The carbon used by Thiothrix.</title>
        <authorList>
            <person name="Chen L."/>
        </authorList>
    </citation>
    <scope>NUCLEOTIDE SEQUENCE [LARGE SCALE GENOMIC DNA]</scope>
</reference>
<dbReference type="EMBL" id="JAYMYJ010000152">
    <property type="protein sequence ID" value="MEB4593313.1"/>
    <property type="molecule type" value="Genomic_DNA"/>
</dbReference>
<sequence>MLKSTSPNLLMALAACLTLPAGAATTTMDSIYTSLEAKDCKTLASSDNETGSYHGRCFGTAGFRLDLLEGDLRQTLNVIAPNGKEFPLELWSTVSSGFSSLGSKAEWRIQQNGGKADPIALIVRYNVSEDPATPTKITSYLVVSKISTDGICVTDIVKPGKDANQQARDLADAVADKTCLNHGGKPTESSTPRSLTGAITGFECGDNCYLSIRDQQGKEHTGLCAAPLCDDWNSAAAMPDSFKGKQATVTIGDGKQYDASGNPMGVMDAFKNIELLK</sequence>
<dbReference type="PROSITE" id="PS51257">
    <property type="entry name" value="PROKAR_LIPOPROTEIN"/>
    <property type="match status" value="1"/>
</dbReference>
<evidence type="ECO:0000313" key="2">
    <source>
        <dbReference type="EMBL" id="MEB4593313.1"/>
    </source>
</evidence>
<gene>
    <name evidence="2" type="ORF">VSS37_20210</name>
</gene>
<keyword evidence="1" id="KW-0732">Signal</keyword>